<feature type="region of interest" description="Disordered" evidence="1">
    <location>
        <begin position="140"/>
        <end position="201"/>
    </location>
</feature>
<feature type="compositionally biased region" description="Basic and acidic residues" evidence="1">
    <location>
        <begin position="140"/>
        <end position="149"/>
    </location>
</feature>
<protein>
    <submittedName>
        <fullName evidence="2">Uncharacterized protein</fullName>
    </submittedName>
</protein>
<evidence type="ECO:0000313" key="3">
    <source>
        <dbReference type="Proteomes" id="UP000193427"/>
    </source>
</evidence>
<dbReference type="RefSeq" id="WP_085752650.1">
    <property type="nucleotide sequence ID" value="NZ_BSPR01000020.1"/>
</dbReference>
<accession>A0A1W6LDP4</accession>
<feature type="compositionally biased region" description="Basic and acidic residues" evidence="1">
    <location>
        <begin position="1"/>
        <end position="11"/>
    </location>
</feature>
<name>A0A1W6LDP4_9BURK</name>
<evidence type="ECO:0000256" key="1">
    <source>
        <dbReference type="SAM" id="MobiDB-lite"/>
    </source>
</evidence>
<keyword evidence="3" id="KW-1185">Reference proteome</keyword>
<organism evidence="2 3">
    <name type="scientific">Piscinibacter gummiphilus</name>
    <dbReference type="NCBI Taxonomy" id="946333"/>
    <lineage>
        <taxon>Bacteria</taxon>
        <taxon>Pseudomonadati</taxon>
        <taxon>Pseudomonadota</taxon>
        <taxon>Betaproteobacteria</taxon>
        <taxon>Burkholderiales</taxon>
        <taxon>Sphaerotilaceae</taxon>
        <taxon>Piscinibacter</taxon>
    </lineage>
</organism>
<dbReference type="OrthoDB" id="9152386at2"/>
<reference evidence="2 3" key="1">
    <citation type="submission" date="2016-04" db="EMBL/GenBank/DDBJ databases">
        <title>Complete genome sequence of natural rubber-degrading, novel Gram-negative bacterium, Rhizobacter gummiphilus strain NS21.</title>
        <authorList>
            <person name="Tabata M."/>
            <person name="Kasai D."/>
            <person name="Fukuda M."/>
        </authorList>
    </citation>
    <scope>NUCLEOTIDE SEQUENCE [LARGE SCALE GENOMIC DNA]</scope>
    <source>
        <strain evidence="2 3">NS21</strain>
    </source>
</reference>
<evidence type="ECO:0000313" key="2">
    <source>
        <dbReference type="EMBL" id="ARN22349.1"/>
    </source>
</evidence>
<dbReference type="STRING" id="946333.A4W93_21940"/>
<dbReference type="Proteomes" id="UP000193427">
    <property type="component" value="Chromosome"/>
</dbReference>
<gene>
    <name evidence="2" type="ORF">A4W93_21940</name>
</gene>
<sequence>MLTRSPADKKTSRGAARAPGTLARARRWIGRLLGRAPEPPVKRVPPARTSTLDKAELEVVRRHLGEVLDQHPQSRKVMRYARALEHGLQKKGRFALDDMPVETIRCALEQLDTLVTDWSVEGLSTLRSKAAVAIAGRERAEAQRQENRRAAAGHGDVEVEEASVTTFMQANEEWERSFTGNTDRAPLDEAPDPKAAPPAER</sequence>
<feature type="region of interest" description="Disordered" evidence="1">
    <location>
        <begin position="1"/>
        <end position="21"/>
    </location>
</feature>
<proteinExistence type="predicted"/>
<dbReference type="AlphaFoldDB" id="A0A1W6LDP4"/>
<dbReference type="KEGG" id="rgu:A4W93_21940"/>
<dbReference type="EMBL" id="CP015118">
    <property type="protein sequence ID" value="ARN22349.1"/>
    <property type="molecule type" value="Genomic_DNA"/>
</dbReference>